<comment type="caution">
    <text evidence="2">The sequence shown here is derived from an EMBL/GenBank/DDBJ whole genome shotgun (WGS) entry which is preliminary data.</text>
</comment>
<evidence type="ECO:0000313" key="3">
    <source>
        <dbReference type="Proteomes" id="UP000886523"/>
    </source>
</evidence>
<dbReference type="EMBL" id="MU128911">
    <property type="protein sequence ID" value="KAF9520606.1"/>
    <property type="molecule type" value="Genomic_DNA"/>
</dbReference>
<evidence type="ECO:0000313" key="2">
    <source>
        <dbReference type="EMBL" id="KAF9520606.1"/>
    </source>
</evidence>
<dbReference type="AlphaFoldDB" id="A0A9P6BD67"/>
<protein>
    <submittedName>
        <fullName evidence="2">Uncharacterized protein</fullName>
    </submittedName>
</protein>
<keyword evidence="3" id="KW-1185">Reference proteome</keyword>
<accession>A0A9P6BD67</accession>
<sequence>MAFVLAANDTFTGASHPVLRNAEPSKWNQRKPKLPLICIGLPLYIHDSLSLCSISSISSLSLDSLLENDGMSSTPSTPSTPLSQISIGSVADEGQSYEPCSLSGESIHSNESKALPQPEFRVHFAVDTHHSKIHPRPRTSYNCSLSRTECVAEELQMKLDSLDELPYISASDHQFLYARSPSKRLIIKRFVVKAVKKLGSVLLRTHN</sequence>
<reference evidence="2" key="1">
    <citation type="journal article" date="2020" name="Nat. Commun.">
        <title>Large-scale genome sequencing of mycorrhizal fungi provides insights into the early evolution of symbiotic traits.</title>
        <authorList>
            <person name="Miyauchi S."/>
            <person name="Kiss E."/>
            <person name="Kuo A."/>
            <person name="Drula E."/>
            <person name="Kohler A."/>
            <person name="Sanchez-Garcia M."/>
            <person name="Morin E."/>
            <person name="Andreopoulos B."/>
            <person name="Barry K.W."/>
            <person name="Bonito G."/>
            <person name="Buee M."/>
            <person name="Carver A."/>
            <person name="Chen C."/>
            <person name="Cichocki N."/>
            <person name="Clum A."/>
            <person name="Culley D."/>
            <person name="Crous P.W."/>
            <person name="Fauchery L."/>
            <person name="Girlanda M."/>
            <person name="Hayes R.D."/>
            <person name="Keri Z."/>
            <person name="LaButti K."/>
            <person name="Lipzen A."/>
            <person name="Lombard V."/>
            <person name="Magnuson J."/>
            <person name="Maillard F."/>
            <person name="Murat C."/>
            <person name="Nolan M."/>
            <person name="Ohm R.A."/>
            <person name="Pangilinan J."/>
            <person name="Pereira M.F."/>
            <person name="Perotto S."/>
            <person name="Peter M."/>
            <person name="Pfister S."/>
            <person name="Riley R."/>
            <person name="Sitrit Y."/>
            <person name="Stielow J.B."/>
            <person name="Szollosi G."/>
            <person name="Zifcakova L."/>
            <person name="Stursova M."/>
            <person name="Spatafora J.W."/>
            <person name="Tedersoo L."/>
            <person name="Vaario L.M."/>
            <person name="Yamada A."/>
            <person name="Yan M."/>
            <person name="Wang P."/>
            <person name="Xu J."/>
            <person name="Bruns T."/>
            <person name="Baldrian P."/>
            <person name="Vilgalys R."/>
            <person name="Dunand C."/>
            <person name="Henrissat B."/>
            <person name="Grigoriev I.V."/>
            <person name="Hibbett D."/>
            <person name="Nagy L.G."/>
            <person name="Martin F.M."/>
        </authorList>
    </citation>
    <scope>NUCLEOTIDE SEQUENCE</scope>
    <source>
        <strain evidence="2">UP504</strain>
    </source>
</reference>
<evidence type="ECO:0000256" key="1">
    <source>
        <dbReference type="SAM" id="MobiDB-lite"/>
    </source>
</evidence>
<feature type="region of interest" description="Disordered" evidence="1">
    <location>
        <begin position="94"/>
        <end position="113"/>
    </location>
</feature>
<organism evidence="2 3">
    <name type="scientific">Hydnum rufescens UP504</name>
    <dbReference type="NCBI Taxonomy" id="1448309"/>
    <lineage>
        <taxon>Eukaryota</taxon>
        <taxon>Fungi</taxon>
        <taxon>Dikarya</taxon>
        <taxon>Basidiomycota</taxon>
        <taxon>Agaricomycotina</taxon>
        <taxon>Agaricomycetes</taxon>
        <taxon>Cantharellales</taxon>
        <taxon>Hydnaceae</taxon>
        <taxon>Hydnum</taxon>
    </lineage>
</organism>
<proteinExistence type="predicted"/>
<dbReference type="Proteomes" id="UP000886523">
    <property type="component" value="Unassembled WGS sequence"/>
</dbReference>
<name>A0A9P6BD67_9AGAM</name>
<gene>
    <name evidence="2" type="ORF">BS47DRAFT_1335780</name>
</gene>